<protein>
    <submittedName>
        <fullName evidence="2">Uncharacterized protein</fullName>
    </submittedName>
</protein>
<organism evidence="2 3">
    <name type="scientific">Perkinsus olseni</name>
    <name type="common">Perkinsus atlanticus</name>
    <dbReference type="NCBI Taxonomy" id="32597"/>
    <lineage>
        <taxon>Eukaryota</taxon>
        <taxon>Sar</taxon>
        <taxon>Alveolata</taxon>
        <taxon>Perkinsozoa</taxon>
        <taxon>Perkinsea</taxon>
        <taxon>Perkinsida</taxon>
        <taxon>Perkinsidae</taxon>
        <taxon>Perkinsus</taxon>
    </lineage>
</organism>
<comment type="caution">
    <text evidence="2">The sequence shown here is derived from an EMBL/GenBank/DDBJ whole genome shotgun (WGS) entry which is preliminary data.</text>
</comment>
<dbReference type="Proteomes" id="UP000541610">
    <property type="component" value="Unassembled WGS sequence"/>
</dbReference>
<dbReference type="AlphaFoldDB" id="A0A7J6N169"/>
<accession>A0A7J6N169</accession>
<reference evidence="2 3" key="1">
    <citation type="submission" date="2020-04" db="EMBL/GenBank/DDBJ databases">
        <title>Perkinsus olseni comparative genomics.</title>
        <authorList>
            <person name="Bogema D.R."/>
        </authorList>
    </citation>
    <scope>NUCLEOTIDE SEQUENCE [LARGE SCALE GENOMIC DNA]</scope>
    <source>
        <strain evidence="2">00978-12</strain>
    </source>
</reference>
<feature type="compositionally biased region" description="Polar residues" evidence="1">
    <location>
        <begin position="122"/>
        <end position="133"/>
    </location>
</feature>
<evidence type="ECO:0000313" key="2">
    <source>
        <dbReference type="EMBL" id="KAF4677632.1"/>
    </source>
</evidence>
<proteinExistence type="predicted"/>
<gene>
    <name evidence="2" type="ORF">FOZ60_017235</name>
</gene>
<evidence type="ECO:0000313" key="3">
    <source>
        <dbReference type="Proteomes" id="UP000541610"/>
    </source>
</evidence>
<feature type="region of interest" description="Disordered" evidence="1">
    <location>
        <begin position="120"/>
        <end position="143"/>
    </location>
</feature>
<evidence type="ECO:0000256" key="1">
    <source>
        <dbReference type="SAM" id="MobiDB-lite"/>
    </source>
</evidence>
<sequence>MKMTSRSTVMEREATEGVEIARLEELKQLTTEQNMLRESSLHNQSLGSTSMETIKYQGGSPSPRVVFENKELLPLLHYNSVQCGYLRRGSKRAYYAKLRTARIHMDASAKRIRRSLRDEFPNMTNDDSAGSTRQRSEVMSAPYSRGACKGDEAAIVLRWAGTRDAEDKVMDGGDRNRLKGQCIRATGEHEGLRHCGLVGERLGGLPLSACTELYEDDQ</sequence>
<name>A0A7J6N169_PEROL</name>
<dbReference type="EMBL" id="JABANP010000967">
    <property type="protein sequence ID" value="KAF4677632.1"/>
    <property type="molecule type" value="Genomic_DNA"/>
</dbReference>